<proteinExistence type="predicted"/>
<dbReference type="Proteomes" id="UP000018144">
    <property type="component" value="Unassembled WGS sequence"/>
</dbReference>
<accession>U4LHV3</accession>
<dbReference type="EMBL" id="HF935629">
    <property type="protein sequence ID" value="CCX31704.1"/>
    <property type="molecule type" value="Genomic_DNA"/>
</dbReference>
<gene>
    <name evidence="1" type="ORF">PCON_11227</name>
</gene>
<organism evidence="1 2">
    <name type="scientific">Pyronema omphalodes (strain CBS 100304)</name>
    <name type="common">Pyronema confluens</name>
    <dbReference type="NCBI Taxonomy" id="1076935"/>
    <lineage>
        <taxon>Eukaryota</taxon>
        <taxon>Fungi</taxon>
        <taxon>Dikarya</taxon>
        <taxon>Ascomycota</taxon>
        <taxon>Pezizomycotina</taxon>
        <taxon>Pezizomycetes</taxon>
        <taxon>Pezizales</taxon>
        <taxon>Pyronemataceae</taxon>
        <taxon>Pyronema</taxon>
    </lineage>
</organism>
<reference evidence="1 2" key="1">
    <citation type="journal article" date="2013" name="PLoS Genet.">
        <title>The genome and development-dependent transcriptomes of Pyronema confluens: a window into fungal evolution.</title>
        <authorList>
            <person name="Traeger S."/>
            <person name="Altegoer F."/>
            <person name="Freitag M."/>
            <person name="Gabaldon T."/>
            <person name="Kempken F."/>
            <person name="Kumar A."/>
            <person name="Marcet-Houben M."/>
            <person name="Poggeler S."/>
            <person name="Stajich J.E."/>
            <person name="Nowrousian M."/>
        </authorList>
    </citation>
    <scope>NUCLEOTIDE SEQUENCE [LARGE SCALE GENOMIC DNA]</scope>
    <source>
        <strain evidence="2">CBS 100304</strain>
        <tissue evidence="1">Vegetative mycelium</tissue>
    </source>
</reference>
<evidence type="ECO:0000313" key="2">
    <source>
        <dbReference type="Proteomes" id="UP000018144"/>
    </source>
</evidence>
<evidence type="ECO:0000313" key="1">
    <source>
        <dbReference type="EMBL" id="CCX31704.1"/>
    </source>
</evidence>
<dbReference type="AlphaFoldDB" id="U4LHV3"/>
<sequence>MPAPHDNDSTPRYIDDNYGKEITPIGAHYNLSQGNYPPEDSFLDNQGMAGIDPDLYGMGLQVES</sequence>
<name>U4LHV3_PYROM</name>
<protein>
    <submittedName>
        <fullName evidence="1">Uncharacterized protein</fullName>
    </submittedName>
</protein>
<keyword evidence="2" id="KW-1185">Reference proteome</keyword>